<gene>
    <name evidence="2" type="ORF">QSP1433_LOCUS15784</name>
</gene>
<protein>
    <submittedName>
        <fullName evidence="2">Uncharacterized protein</fullName>
    </submittedName>
</protein>
<dbReference type="GO" id="GO:0003677">
    <property type="term" value="F:DNA binding"/>
    <property type="evidence" value="ECO:0007669"/>
    <property type="project" value="InterPro"/>
</dbReference>
<dbReference type="GO" id="GO:0042023">
    <property type="term" value="P:DNA endoreduplication"/>
    <property type="evidence" value="ECO:0007669"/>
    <property type="project" value="InterPro"/>
</dbReference>
<dbReference type="PANTHER" id="PTHR35698:SF2">
    <property type="entry name" value="DNA-BINDING PROTEIN RHL1"/>
    <property type="match status" value="1"/>
</dbReference>
<sequence>MSRRASSQSKPKYVGSPDSVQVVDDDSDEDVGVGSMSSSGDDESDYETVVSKKKKLPTEKKKGKVGESKVDVGKKKEPPAKREPANKGARKAAEKKSVSKRKVEKVKAEKSEVVVKKKARVMTEADKDAALEQSKALRVGQDLGMVSSTRPPLPPTEGLPFPKAVANCSNSEIKVRKVKRGEQKYLFIFPGQLSVGSEGVCGTLENIGSSSPVLNIGYPDSGRVLRLNGSVVNPSNSYLMLKFNMSKNAEVNCGMAYSDVVIFHSYQWVDDNGAVGAVKQFAPSGDGAADIDWDRPSVLGTTYSSIRYQPLKRQVQATTTV</sequence>
<accession>A0A7S2WS50</accession>
<reference evidence="2" key="1">
    <citation type="submission" date="2021-01" db="EMBL/GenBank/DDBJ databases">
        <authorList>
            <person name="Corre E."/>
            <person name="Pelletier E."/>
            <person name="Niang G."/>
            <person name="Scheremetjew M."/>
            <person name="Finn R."/>
            <person name="Kale V."/>
            <person name="Holt S."/>
            <person name="Cochrane G."/>
            <person name="Meng A."/>
            <person name="Brown T."/>
            <person name="Cohen L."/>
        </authorList>
    </citation>
    <scope>NUCLEOTIDE SEQUENCE</scope>
    <source>
        <strain evidence="2">NY070348D</strain>
    </source>
</reference>
<name>A0A7S2WS50_9STRA</name>
<feature type="compositionally biased region" description="Basic and acidic residues" evidence="1">
    <location>
        <begin position="56"/>
        <end position="97"/>
    </location>
</feature>
<dbReference type="EMBL" id="HBHK01025065">
    <property type="protein sequence ID" value="CAD9704501.1"/>
    <property type="molecule type" value="Transcribed_RNA"/>
</dbReference>
<proteinExistence type="predicted"/>
<evidence type="ECO:0000256" key="1">
    <source>
        <dbReference type="SAM" id="MobiDB-lite"/>
    </source>
</evidence>
<evidence type="ECO:0000313" key="2">
    <source>
        <dbReference type="EMBL" id="CAD9704501.1"/>
    </source>
</evidence>
<feature type="region of interest" description="Disordered" evidence="1">
    <location>
        <begin position="1"/>
        <end position="104"/>
    </location>
</feature>
<dbReference type="AlphaFoldDB" id="A0A7S2WS50"/>
<dbReference type="InterPro" id="IPR038859">
    <property type="entry name" value="RHL1"/>
</dbReference>
<organism evidence="2">
    <name type="scientific">Mucochytrium quahogii</name>
    <dbReference type="NCBI Taxonomy" id="96639"/>
    <lineage>
        <taxon>Eukaryota</taxon>
        <taxon>Sar</taxon>
        <taxon>Stramenopiles</taxon>
        <taxon>Bigyra</taxon>
        <taxon>Labyrinthulomycetes</taxon>
        <taxon>Thraustochytrida</taxon>
        <taxon>Thraustochytriidae</taxon>
        <taxon>Mucochytrium</taxon>
    </lineage>
</organism>
<dbReference type="PANTHER" id="PTHR35698">
    <property type="entry name" value="DNA-BINDING PROTEIN RHL1"/>
    <property type="match status" value="1"/>
</dbReference>
<feature type="compositionally biased region" description="Polar residues" evidence="1">
    <location>
        <begin position="1"/>
        <end position="10"/>
    </location>
</feature>